<proteinExistence type="predicted"/>
<dbReference type="EMBL" id="CABPRJ010000024">
    <property type="protein sequence ID" value="VVC26031.1"/>
    <property type="molecule type" value="Genomic_DNA"/>
</dbReference>
<accession>A0A5E4M899</accession>
<dbReference type="AlphaFoldDB" id="A0A5E4M899"/>
<feature type="compositionally biased region" description="Polar residues" evidence="1">
    <location>
        <begin position="13"/>
        <end position="29"/>
    </location>
</feature>
<evidence type="ECO:0000313" key="2">
    <source>
        <dbReference type="EMBL" id="VVC26031.1"/>
    </source>
</evidence>
<dbReference type="Proteomes" id="UP000325440">
    <property type="component" value="Unassembled WGS sequence"/>
</dbReference>
<reference evidence="2 3" key="1">
    <citation type="submission" date="2019-08" db="EMBL/GenBank/DDBJ databases">
        <authorList>
            <person name="Alioto T."/>
            <person name="Alioto T."/>
            <person name="Gomez Garrido J."/>
        </authorList>
    </citation>
    <scope>NUCLEOTIDE SEQUENCE [LARGE SCALE GENOMIC DNA]</scope>
</reference>
<keyword evidence="3" id="KW-1185">Reference proteome</keyword>
<evidence type="ECO:0000313" key="3">
    <source>
        <dbReference type="Proteomes" id="UP000325440"/>
    </source>
</evidence>
<organism evidence="2 3">
    <name type="scientific">Cinara cedri</name>
    <dbReference type="NCBI Taxonomy" id="506608"/>
    <lineage>
        <taxon>Eukaryota</taxon>
        <taxon>Metazoa</taxon>
        <taxon>Ecdysozoa</taxon>
        <taxon>Arthropoda</taxon>
        <taxon>Hexapoda</taxon>
        <taxon>Insecta</taxon>
        <taxon>Pterygota</taxon>
        <taxon>Neoptera</taxon>
        <taxon>Paraneoptera</taxon>
        <taxon>Hemiptera</taxon>
        <taxon>Sternorrhyncha</taxon>
        <taxon>Aphidomorpha</taxon>
        <taxon>Aphidoidea</taxon>
        <taxon>Aphididae</taxon>
        <taxon>Lachninae</taxon>
        <taxon>Cinara</taxon>
    </lineage>
</organism>
<evidence type="ECO:0000256" key="1">
    <source>
        <dbReference type="SAM" id="MobiDB-lite"/>
    </source>
</evidence>
<dbReference type="OrthoDB" id="5545019at2759"/>
<sequence length="128" mass="13858">MTLAPAAGDTDPRSLTSCTGPPKMSSYSSKRGTTITVQCIMPGVMATKAIKIARSSWLVLSPDRFVRSTMQVIELETITTGYFPHVSSVVLNIALVLGHKRLDLTRALSESTMARMFTKKTLGHTQTG</sequence>
<feature type="region of interest" description="Disordered" evidence="1">
    <location>
        <begin position="1"/>
        <end position="29"/>
    </location>
</feature>
<name>A0A5E4M899_9HEMI</name>
<gene>
    <name evidence="2" type="ORF">CINCED_3A004825</name>
</gene>
<protein>
    <submittedName>
        <fullName evidence="2">Uncharacterized protein</fullName>
    </submittedName>
</protein>